<dbReference type="Proteomes" id="UP000298061">
    <property type="component" value="Unassembled WGS sequence"/>
</dbReference>
<keyword evidence="3" id="KW-1185">Reference proteome</keyword>
<accession>A0A4Y9ZX05</accession>
<reference evidence="2 3" key="1">
    <citation type="submission" date="2019-02" db="EMBL/GenBank/DDBJ databases">
        <title>Genome sequencing of the rare red list fungi Hericium alpestre (H. flagellum).</title>
        <authorList>
            <person name="Buettner E."/>
            <person name="Kellner H."/>
        </authorList>
    </citation>
    <scope>NUCLEOTIDE SEQUENCE [LARGE SCALE GENOMIC DNA]</scope>
    <source>
        <strain evidence="2 3">DSM 108284</strain>
    </source>
</reference>
<organism evidence="2 3">
    <name type="scientific">Hericium alpestre</name>
    <dbReference type="NCBI Taxonomy" id="135208"/>
    <lineage>
        <taxon>Eukaryota</taxon>
        <taxon>Fungi</taxon>
        <taxon>Dikarya</taxon>
        <taxon>Basidiomycota</taxon>
        <taxon>Agaricomycotina</taxon>
        <taxon>Agaricomycetes</taxon>
        <taxon>Russulales</taxon>
        <taxon>Hericiaceae</taxon>
        <taxon>Hericium</taxon>
    </lineage>
</organism>
<proteinExistence type="predicted"/>
<feature type="region of interest" description="Disordered" evidence="1">
    <location>
        <begin position="219"/>
        <end position="278"/>
    </location>
</feature>
<feature type="compositionally biased region" description="Basic and acidic residues" evidence="1">
    <location>
        <begin position="240"/>
        <end position="256"/>
    </location>
</feature>
<name>A0A4Y9ZX05_9AGAM</name>
<protein>
    <submittedName>
        <fullName evidence="2">Uncharacterized protein</fullName>
    </submittedName>
</protein>
<evidence type="ECO:0000313" key="2">
    <source>
        <dbReference type="EMBL" id="TFY78039.1"/>
    </source>
</evidence>
<evidence type="ECO:0000313" key="3">
    <source>
        <dbReference type="Proteomes" id="UP000298061"/>
    </source>
</evidence>
<gene>
    <name evidence="2" type="ORF">EWM64_g5976</name>
</gene>
<dbReference type="OrthoDB" id="3267359at2759"/>
<feature type="region of interest" description="Disordered" evidence="1">
    <location>
        <begin position="363"/>
        <end position="393"/>
    </location>
</feature>
<dbReference type="EMBL" id="SFCI01000763">
    <property type="protein sequence ID" value="TFY78039.1"/>
    <property type="molecule type" value="Genomic_DNA"/>
</dbReference>
<feature type="compositionally biased region" description="Low complexity" evidence="1">
    <location>
        <begin position="268"/>
        <end position="278"/>
    </location>
</feature>
<sequence length="411" mass="44003">MQLNNLHMWSGVEYFLYVSCSKVHQMSAPAAYLSQGSMDFIMQILRMKPNELGHHFEAFSINSAGIVDYTAKARQISNRNATKNHIQEALHGQLLALTGKETLCLEYMCWEELITMPYGIVVEGWPFDLLQSPSNIKTMELLRKLLQAVMTGTCCLHKLIDHELAERHAGMTRETRALLARLIQAPASKAAVAGTTATMEVTTAAAEAAPRQFAPFAEEGYPADRSMPPPPFDEDSEDNEDHKLQTQPHDEEDKSKTMPFDEENESETPNTPLAASATTPPAVFATASSIAASTGPPSIAAATSAIAPSVVATGSASMTLPAGSATAYSVAASVSAPSVAAAASASTPSGSVSAPSIVAAGSASAPLSRLGRRQQRTTQVTSDDGSERAESDKQCSDLYWRYSTVQMKWTI</sequence>
<comment type="caution">
    <text evidence="2">The sequence shown here is derived from an EMBL/GenBank/DDBJ whole genome shotgun (WGS) entry which is preliminary data.</text>
</comment>
<dbReference type="AlphaFoldDB" id="A0A4Y9ZX05"/>
<evidence type="ECO:0000256" key="1">
    <source>
        <dbReference type="SAM" id="MobiDB-lite"/>
    </source>
</evidence>